<organism evidence="1 2">
    <name type="scientific">Hemibagrus wyckioides</name>
    <dbReference type="NCBI Taxonomy" id="337641"/>
    <lineage>
        <taxon>Eukaryota</taxon>
        <taxon>Metazoa</taxon>
        <taxon>Chordata</taxon>
        <taxon>Craniata</taxon>
        <taxon>Vertebrata</taxon>
        <taxon>Euteleostomi</taxon>
        <taxon>Actinopterygii</taxon>
        <taxon>Neopterygii</taxon>
        <taxon>Teleostei</taxon>
        <taxon>Ostariophysi</taxon>
        <taxon>Siluriformes</taxon>
        <taxon>Bagridae</taxon>
        <taxon>Hemibagrus</taxon>
    </lineage>
</organism>
<accession>A0A9D3S9Y8</accession>
<sequence length="160" mass="18679">MRFRNSALYEQGKAVFHTNACVRLNGAVTPDTTQSTTPTELQQSIEALYISVRQRTQILYHQNDSSKIRHPLRRKLAEDKKLLLEEIYKYNSVVESTKAIDFAKKKMHDQVLLMLRLQEEKSILVLEMVRHCTWLQNLVVVLKKKVAEEGKFKKNYSSIE</sequence>
<keyword evidence="2" id="KW-1185">Reference proteome</keyword>
<dbReference type="OrthoDB" id="8942038at2759"/>
<evidence type="ECO:0000313" key="2">
    <source>
        <dbReference type="Proteomes" id="UP000824219"/>
    </source>
</evidence>
<dbReference type="Proteomes" id="UP000824219">
    <property type="component" value="Linkage Group LG24"/>
</dbReference>
<evidence type="ECO:0000313" key="1">
    <source>
        <dbReference type="EMBL" id="KAG7316866.1"/>
    </source>
</evidence>
<proteinExistence type="predicted"/>
<gene>
    <name evidence="1" type="ORF">KOW79_019164</name>
</gene>
<protein>
    <submittedName>
        <fullName evidence="1">Uncharacterized protein</fullName>
    </submittedName>
</protein>
<comment type="caution">
    <text evidence="1">The sequence shown here is derived from an EMBL/GenBank/DDBJ whole genome shotgun (WGS) entry which is preliminary data.</text>
</comment>
<name>A0A9D3S9Y8_9TELE</name>
<reference evidence="1 2" key="1">
    <citation type="submission" date="2021-06" db="EMBL/GenBank/DDBJ databases">
        <title>Chromosome-level genome assembly of the red-tail catfish (Hemibagrus wyckioides).</title>
        <authorList>
            <person name="Shao F."/>
        </authorList>
    </citation>
    <scope>NUCLEOTIDE SEQUENCE [LARGE SCALE GENOMIC DNA]</scope>
    <source>
        <strain evidence="1">EC202008001</strain>
        <tissue evidence="1">Blood</tissue>
    </source>
</reference>
<dbReference type="EMBL" id="JAHKSW010000024">
    <property type="protein sequence ID" value="KAG7316866.1"/>
    <property type="molecule type" value="Genomic_DNA"/>
</dbReference>
<dbReference type="AlphaFoldDB" id="A0A9D3S9Y8"/>
<feature type="non-terminal residue" evidence="1">
    <location>
        <position position="1"/>
    </location>
</feature>